<dbReference type="EMBL" id="JACHJN010000005">
    <property type="protein sequence ID" value="MBB5957235.1"/>
    <property type="molecule type" value="Genomic_DNA"/>
</dbReference>
<feature type="transmembrane region" description="Helical" evidence="6">
    <location>
        <begin position="257"/>
        <end position="276"/>
    </location>
</feature>
<dbReference type="PROSITE" id="PS50850">
    <property type="entry name" value="MFS"/>
    <property type="match status" value="1"/>
</dbReference>
<accession>A0A841CMK8</accession>
<feature type="region of interest" description="Disordered" evidence="5">
    <location>
        <begin position="427"/>
        <end position="453"/>
    </location>
</feature>
<feature type="transmembrane region" description="Helical" evidence="6">
    <location>
        <begin position="316"/>
        <end position="334"/>
    </location>
</feature>
<feature type="transmembrane region" description="Helical" evidence="6">
    <location>
        <begin position="382"/>
        <end position="400"/>
    </location>
</feature>
<evidence type="ECO:0000313" key="8">
    <source>
        <dbReference type="EMBL" id="MBB5957235.1"/>
    </source>
</evidence>
<evidence type="ECO:0000256" key="3">
    <source>
        <dbReference type="ARBA" id="ARBA00022989"/>
    </source>
</evidence>
<dbReference type="PANTHER" id="PTHR23508:SF10">
    <property type="entry name" value="CARBOXYLIC ACID TRANSPORTER PROTEIN HOMOLOG"/>
    <property type="match status" value="1"/>
</dbReference>
<organism evidence="8 9">
    <name type="scientific">Saccharothrix tamanrassetensis</name>
    <dbReference type="NCBI Taxonomy" id="1051531"/>
    <lineage>
        <taxon>Bacteria</taxon>
        <taxon>Bacillati</taxon>
        <taxon>Actinomycetota</taxon>
        <taxon>Actinomycetes</taxon>
        <taxon>Pseudonocardiales</taxon>
        <taxon>Pseudonocardiaceae</taxon>
        <taxon>Saccharothrix</taxon>
    </lineage>
</organism>
<dbReference type="GO" id="GO:0005886">
    <property type="term" value="C:plasma membrane"/>
    <property type="evidence" value="ECO:0007669"/>
    <property type="project" value="UniProtKB-SubCell"/>
</dbReference>
<feature type="transmembrane region" description="Helical" evidence="6">
    <location>
        <begin position="340"/>
        <end position="362"/>
    </location>
</feature>
<dbReference type="AlphaFoldDB" id="A0A841CMK8"/>
<feature type="transmembrane region" description="Helical" evidence="6">
    <location>
        <begin position="21"/>
        <end position="42"/>
    </location>
</feature>
<dbReference type="Gene3D" id="1.20.1250.20">
    <property type="entry name" value="MFS general substrate transporter like domains"/>
    <property type="match status" value="1"/>
</dbReference>
<keyword evidence="4 6" id="KW-0472">Membrane</keyword>
<feature type="transmembrane region" description="Helical" evidence="6">
    <location>
        <begin position="151"/>
        <end position="172"/>
    </location>
</feature>
<evidence type="ECO:0000256" key="2">
    <source>
        <dbReference type="ARBA" id="ARBA00022692"/>
    </source>
</evidence>
<keyword evidence="3 6" id="KW-1133">Transmembrane helix</keyword>
<evidence type="ECO:0000256" key="6">
    <source>
        <dbReference type="SAM" id="Phobius"/>
    </source>
</evidence>
<name>A0A841CMK8_9PSEU</name>
<dbReference type="GO" id="GO:0046943">
    <property type="term" value="F:carboxylic acid transmembrane transporter activity"/>
    <property type="evidence" value="ECO:0007669"/>
    <property type="project" value="TreeGrafter"/>
</dbReference>
<keyword evidence="2 6" id="KW-0812">Transmembrane</keyword>
<evidence type="ECO:0000256" key="1">
    <source>
        <dbReference type="ARBA" id="ARBA00004651"/>
    </source>
</evidence>
<dbReference type="Pfam" id="PF07690">
    <property type="entry name" value="MFS_1"/>
    <property type="match status" value="1"/>
</dbReference>
<comment type="subcellular location">
    <subcellularLocation>
        <location evidence="1">Cell membrane</location>
        <topology evidence="1">Multi-pass membrane protein</topology>
    </subcellularLocation>
</comment>
<dbReference type="Proteomes" id="UP000547510">
    <property type="component" value="Unassembled WGS sequence"/>
</dbReference>
<reference evidence="8 9" key="1">
    <citation type="submission" date="2020-08" db="EMBL/GenBank/DDBJ databases">
        <title>Genomic Encyclopedia of Type Strains, Phase III (KMG-III): the genomes of soil and plant-associated and newly described type strains.</title>
        <authorList>
            <person name="Whitman W."/>
        </authorList>
    </citation>
    <scope>NUCLEOTIDE SEQUENCE [LARGE SCALE GENOMIC DNA]</scope>
    <source>
        <strain evidence="8 9">CECT 8640</strain>
    </source>
</reference>
<protein>
    <submittedName>
        <fullName evidence="8">MFS family permease</fullName>
    </submittedName>
</protein>
<dbReference type="InterPro" id="IPR005829">
    <property type="entry name" value="Sugar_transporter_CS"/>
</dbReference>
<evidence type="ECO:0000256" key="5">
    <source>
        <dbReference type="SAM" id="MobiDB-lite"/>
    </source>
</evidence>
<dbReference type="RefSeq" id="WP_184692102.1">
    <property type="nucleotide sequence ID" value="NZ_JACHJN010000005.1"/>
</dbReference>
<comment type="caution">
    <text evidence="8">The sequence shown here is derived from an EMBL/GenBank/DDBJ whole genome shotgun (WGS) entry which is preliminary data.</text>
</comment>
<gene>
    <name evidence="8" type="ORF">FHS29_003828</name>
</gene>
<feature type="domain" description="Major facilitator superfamily (MFS) profile" evidence="7">
    <location>
        <begin position="24"/>
        <end position="430"/>
    </location>
</feature>
<dbReference type="InterPro" id="IPR036259">
    <property type="entry name" value="MFS_trans_sf"/>
</dbReference>
<evidence type="ECO:0000313" key="9">
    <source>
        <dbReference type="Proteomes" id="UP000547510"/>
    </source>
</evidence>
<dbReference type="SUPFAM" id="SSF103473">
    <property type="entry name" value="MFS general substrate transporter"/>
    <property type="match status" value="1"/>
</dbReference>
<dbReference type="PANTHER" id="PTHR23508">
    <property type="entry name" value="CARBOXYLIC ACID TRANSPORTER PROTEIN HOMOLOG"/>
    <property type="match status" value="1"/>
</dbReference>
<feature type="transmembrane region" description="Helical" evidence="6">
    <location>
        <begin position="62"/>
        <end position="82"/>
    </location>
</feature>
<keyword evidence="9" id="KW-1185">Reference proteome</keyword>
<evidence type="ECO:0000256" key="4">
    <source>
        <dbReference type="ARBA" id="ARBA00023136"/>
    </source>
</evidence>
<evidence type="ECO:0000259" key="7">
    <source>
        <dbReference type="PROSITE" id="PS50850"/>
    </source>
</evidence>
<dbReference type="InterPro" id="IPR011701">
    <property type="entry name" value="MFS"/>
</dbReference>
<dbReference type="InterPro" id="IPR020846">
    <property type="entry name" value="MFS_dom"/>
</dbReference>
<proteinExistence type="predicted"/>
<dbReference type="PROSITE" id="PS00216">
    <property type="entry name" value="SUGAR_TRANSPORT_1"/>
    <property type="match status" value="1"/>
</dbReference>
<feature type="transmembrane region" description="Helical" evidence="6">
    <location>
        <begin position="178"/>
        <end position="197"/>
    </location>
</feature>
<feature type="transmembrane region" description="Helical" evidence="6">
    <location>
        <begin position="282"/>
        <end position="304"/>
    </location>
</feature>
<sequence length="453" mass="47401">MSEKSRAVLPPGGAPLAPRMVRRVSLVCFLAWVFSVFDHTLFGTLLPQIAADFGWSATESTVVATWVTAGTFVVSLTVGPMLDRFGRRPALMITTAGAALTSGLSSLAGGKLSIVLVRSFSGLGYSEEVVNSVYLNEVYGRHGKRGFMYSFVQSGWPVGALLGALLTALLLPGIGWRGVFLFATFPALVIVLLAWRLPESPVFVNLRHLRRLRAAGRDEEAAEVAAAAGVEDERGGSLRELFAPGLRRHTISLSAAWLLNWMAIQVFSVLGTTVLVEAKGVSFDSALLVLILANAAGFGGYLFHGYLGDRIGRRRTIIIGWSIGSVAMTTMLLGPADAPFVIGMYALGLFFLTGPYAALLFYMGESFPAHLRGIGPNTAHTMGPIGAILGSAVLSLLVGAGVSMTVAALCAGSLGLAGSALAMSGTRRVSQSGTESPAGNPSAGPTPSARTTV</sequence>